<dbReference type="AlphaFoldDB" id="A0A5C5FNF1"/>
<keyword evidence="8" id="KW-0012">Acyltransferase</keyword>
<feature type="region of interest" description="Disordered" evidence="9">
    <location>
        <begin position="98"/>
        <end position="117"/>
    </location>
</feature>
<feature type="compositionally biased region" description="Low complexity" evidence="9">
    <location>
        <begin position="101"/>
        <end position="111"/>
    </location>
</feature>
<feature type="transmembrane region" description="Helical" evidence="8">
    <location>
        <begin position="133"/>
        <end position="152"/>
    </location>
</feature>
<reference evidence="10 11" key="1">
    <citation type="submission" date="2019-03" db="EMBL/GenBank/DDBJ databases">
        <title>Rhodosporidium diobovatum UCD-FST 08-225 genome sequencing, assembly, and annotation.</title>
        <authorList>
            <person name="Fakankun I.U."/>
            <person name="Fristensky B."/>
            <person name="Levin D.B."/>
        </authorList>
    </citation>
    <scope>NUCLEOTIDE SEQUENCE [LARGE SCALE GENOMIC DNA]</scope>
    <source>
        <strain evidence="10 11">UCD-FST 08-225</strain>
    </source>
</reference>
<dbReference type="STRING" id="5288.A0A5C5FNF1"/>
<keyword evidence="6 8" id="KW-1133">Transmembrane helix</keyword>
<gene>
    <name evidence="10" type="ORF">DMC30DRAFT_59335</name>
</gene>
<feature type="transmembrane region" description="Helical" evidence="8">
    <location>
        <begin position="458"/>
        <end position="476"/>
    </location>
</feature>
<dbReference type="GO" id="GO:0005789">
    <property type="term" value="C:endoplasmic reticulum membrane"/>
    <property type="evidence" value="ECO:0007669"/>
    <property type="project" value="UniProtKB-SubCell"/>
</dbReference>
<evidence type="ECO:0000256" key="7">
    <source>
        <dbReference type="ARBA" id="ARBA00023136"/>
    </source>
</evidence>
<sequence length="568" mass="61530">MGYKEDKEAFVSHATGGSVSRINAVSLVAVTSYALWTVAHRRWLAHLPPNDWRIPCVEFTLLVLPLLLSLTILSSHPYLLNLALSLLAVVWSRLPTHERSLSPPLSPTLSKKPPPLTAAPQPFARPFVTSYRAVMMVMTVLCILAVDFPAFPREFAKAETWGTSLMDLGVGSFVFSLGLVAALPFLRHAAAAPPSPLAARHHPSAPSPMQAYLSALARTARKTAPLVALGLVRVVMVKGVDYPEHTTEYGVHWNFFFTLALLPVFGEAVARVAVARGWDLHAAGLGVAMLHEFVLRALGLQRWALDAPRTTLLSQNKEGLTSFPGYLSIYLVGLATGLYVLPPSPSFFRLHSRPSSSPSTPAEARRLADKRAKAADARKPREGRRAEWLGSAAVWYWAAWAVGQWVTPGGVSRRLVRRARFPLPPLPTGARKTDALPPCFPRSARACPVAPEQANAAYVLWTAAFNCSFLVLYLGVHHWASSSSSQSRGTDTAGRQVPLPLGPPRLFEAVNRNGLVVFLVANLLTGLTNLSLRTLYASDALALAVLAAYAAAVCGVAWALRGRRVQLG</sequence>
<dbReference type="InterPro" id="IPR009447">
    <property type="entry name" value="PIGW/GWT1"/>
</dbReference>
<feature type="transmembrane region" description="Helical" evidence="8">
    <location>
        <begin position="251"/>
        <end position="270"/>
    </location>
</feature>
<name>A0A5C5FNF1_9BASI</name>
<evidence type="ECO:0000256" key="5">
    <source>
        <dbReference type="ARBA" id="ARBA00022692"/>
    </source>
</evidence>
<comment type="similarity">
    <text evidence="3 8">Belongs to the PIGW family.</text>
</comment>
<evidence type="ECO:0000256" key="8">
    <source>
        <dbReference type="RuleBase" id="RU280819"/>
    </source>
</evidence>
<feature type="region of interest" description="Disordered" evidence="9">
    <location>
        <begin position="351"/>
        <end position="380"/>
    </location>
</feature>
<keyword evidence="7 8" id="KW-0472">Membrane</keyword>
<dbReference type="UniPathway" id="UPA00196"/>
<evidence type="ECO:0000256" key="4">
    <source>
        <dbReference type="ARBA" id="ARBA00022502"/>
    </source>
</evidence>
<evidence type="ECO:0000256" key="1">
    <source>
        <dbReference type="ARBA" id="ARBA00004141"/>
    </source>
</evidence>
<dbReference type="Pfam" id="PF06423">
    <property type="entry name" value="GWT1"/>
    <property type="match status" value="2"/>
</dbReference>
<dbReference type="EC" id="2.3.-.-" evidence="8"/>
<dbReference type="PANTHER" id="PTHR20661">
    <property type="entry name" value="PHOSPHATIDYLINOSITOL-GLYCAN BIOSYNTHESIS CLASS W PROTEIN"/>
    <property type="match status" value="1"/>
</dbReference>
<feature type="transmembrane region" description="Helical" evidence="8">
    <location>
        <begin position="323"/>
        <end position="341"/>
    </location>
</feature>
<dbReference type="PANTHER" id="PTHR20661:SF0">
    <property type="entry name" value="PHOSPHATIDYLINOSITOL-GLYCAN BIOSYNTHESIS CLASS W PROTEIN"/>
    <property type="match status" value="1"/>
</dbReference>
<evidence type="ECO:0000256" key="6">
    <source>
        <dbReference type="ARBA" id="ARBA00022989"/>
    </source>
</evidence>
<dbReference type="GO" id="GO:0072659">
    <property type="term" value="P:protein localization to plasma membrane"/>
    <property type="evidence" value="ECO:0007669"/>
    <property type="project" value="TreeGrafter"/>
</dbReference>
<dbReference type="OrthoDB" id="15270at2759"/>
<keyword evidence="5 8" id="KW-0812">Transmembrane</keyword>
<dbReference type="EMBL" id="SOZI01000141">
    <property type="protein sequence ID" value="TNY18387.1"/>
    <property type="molecule type" value="Genomic_DNA"/>
</dbReference>
<feature type="transmembrane region" description="Helical" evidence="8">
    <location>
        <begin position="21"/>
        <end position="40"/>
    </location>
</feature>
<keyword evidence="4 8" id="KW-0337">GPI-anchor biosynthesis</keyword>
<evidence type="ECO:0000256" key="3">
    <source>
        <dbReference type="ARBA" id="ARBA00007559"/>
    </source>
</evidence>
<comment type="function">
    <text evidence="8">A acetyltransferase, which acetylates the inositol ring of phosphatidylinositol during biosynthesis of GPI-anchor.</text>
</comment>
<feature type="transmembrane region" description="Helical" evidence="8">
    <location>
        <begin position="52"/>
        <end position="73"/>
    </location>
</feature>
<feature type="transmembrane region" description="Helical" evidence="8">
    <location>
        <begin position="541"/>
        <end position="560"/>
    </location>
</feature>
<proteinExistence type="inferred from homology"/>
<comment type="caution">
    <text evidence="10">The sequence shown here is derived from an EMBL/GenBank/DDBJ whole genome shotgun (WGS) entry which is preliminary data.</text>
</comment>
<evidence type="ECO:0000313" key="11">
    <source>
        <dbReference type="Proteomes" id="UP000311382"/>
    </source>
</evidence>
<feature type="transmembrane region" description="Helical" evidence="8">
    <location>
        <begin position="164"/>
        <end position="186"/>
    </location>
</feature>
<dbReference type="Proteomes" id="UP000311382">
    <property type="component" value="Unassembled WGS sequence"/>
</dbReference>
<comment type="subcellular location">
    <subcellularLocation>
        <location evidence="8">Endoplasmic reticulum membrane</location>
        <topology evidence="8">Multi-pass membrane protein</topology>
    </subcellularLocation>
    <subcellularLocation>
        <location evidence="1">Membrane</location>
        <topology evidence="1">Multi-pass membrane protein</topology>
    </subcellularLocation>
</comment>
<evidence type="ECO:0000256" key="9">
    <source>
        <dbReference type="SAM" id="MobiDB-lite"/>
    </source>
</evidence>
<organism evidence="10 11">
    <name type="scientific">Rhodotorula diobovata</name>
    <dbReference type="NCBI Taxonomy" id="5288"/>
    <lineage>
        <taxon>Eukaryota</taxon>
        <taxon>Fungi</taxon>
        <taxon>Dikarya</taxon>
        <taxon>Basidiomycota</taxon>
        <taxon>Pucciniomycotina</taxon>
        <taxon>Microbotryomycetes</taxon>
        <taxon>Sporidiobolales</taxon>
        <taxon>Sporidiobolaceae</taxon>
        <taxon>Rhodotorula</taxon>
    </lineage>
</organism>
<accession>A0A5C5FNF1</accession>
<protein>
    <recommendedName>
        <fullName evidence="8">GPI-anchored wall transfer protein</fullName>
        <ecNumber evidence="8">2.3.-.-</ecNumber>
    </recommendedName>
</protein>
<keyword evidence="8" id="KW-0808">Transferase</keyword>
<dbReference type="GO" id="GO:0006506">
    <property type="term" value="P:GPI anchor biosynthetic process"/>
    <property type="evidence" value="ECO:0007669"/>
    <property type="project" value="UniProtKB-UniPathway"/>
</dbReference>
<comment type="pathway">
    <text evidence="2 8">Glycolipid biosynthesis; glycosylphosphatidylinositol-anchor biosynthesis.</text>
</comment>
<keyword evidence="8" id="KW-0256">Endoplasmic reticulum</keyword>
<feature type="compositionally biased region" description="Basic and acidic residues" evidence="9">
    <location>
        <begin position="363"/>
        <end position="380"/>
    </location>
</feature>
<feature type="transmembrane region" description="Helical" evidence="8">
    <location>
        <begin position="515"/>
        <end position="535"/>
    </location>
</feature>
<evidence type="ECO:0000313" key="10">
    <source>
        <dbReference type="EMBL" id="TNY18387.1"/>
    </source>
</evidence>
<dbReference type="GO" id="GO:0032216">
    <property type="term" value="F:glucosaminyl-phosphatidylinositol O-acyltransferase activity"/>
    <property type="evidence" value="ECO:0007669"/>
    <property type="project" value="TreeGrafter"/>
</dbReference>
<evidence type="ECO:0000256" key="2">
    <source>
        <dbReference type="ARBA" id="ARBA00004687"/>
    </source>
</evidence>
<keyword evidence="11" id="KW-1185">Reference proteome</keyword>
<dbReference type="PIRSF" id="PIRSF017321">
    <property type="entry name" value="GWT1"/>
    <property type="match status" value="1"/>
</dbReference>